<dbReference type="SUPFAM" id="SSF47384">
    <property type="entry name" value="Homodimeric domain of signal transducing histidine kinase"/>
    <property type="match status" value="1"/>
</dbReference>
<accession>A0A2N8KY39</accession>
<dbReference type="Pfam" id="PF02518">
    <property type="entry name" value="HATPase_c"/>
    <property type="match status" value="1"/>
</dbReference>
<dbReference type="Pfam" id="PF13492">
    <property type="entry name" value="GAF_3"/>
    <property type="match status" value="1"/>
</dbReference>
<dbReference type="PRINTS" id="PR00344">
    <property type="entry name" value="BCTRLSENSOR"/>
</dbReference>
<gene>
    <name evidence="6" type="ORF">C1O66_13095</name>
</gene>
<evidence type="ECO:0000259" key="5">
    <source>
        <dbReference type="PROSITE" id="PS50109"/>
    </source>
</evidence>
<dbReference type="SUPFAM" id="SSF48452">
    <property type="entry name" value="TPR-like"/>
    <property type="match status" value="2"/>
</dbReference>
<dbReference type="InterPro" id="IPR036097">
    <property type="entry name" value="HisK_dim/P_sf"/>
</dbReference>
<keyword evidence="4" id="KW-0802">TPR repeat</keyword>
<dbReference type="SMART" id="SM00388">
    <property type="entry name" value="HisKA"/>
    <property type="match status" value="1"/>
</dbReference>
<dbReference type="PROSITE" id="PS50109">
    <property type="entry name" value="HIS_KIN"/>
    <property type="match status" value="1"/>
</dbReference>
<evidence type="ECO:0000256" key="4">
    <source>
        <dbReference type="PROSITE-ProRule" id="PRU00339"/>
    </source>
</evidence>
<dbReference type="CDD" id="cd00082">
    <property type="entry name" value="HisKA"/>
    <property type="match status" value="1"/>
</dbReference>
<dbReference type="OrthoDB" id="8728894at2"/>
<dbReference type="PROSITE" id="PS50005">
    <property type="entry name" value="TPR"/>
    <property type="match status" value="1"/>
</dbReference>
<dbReference type="GO" id="GO:0000155">
    <property type="term" value="F:phosphorelay sensor kinase activity"/>
    <property type="evidence" value="ECO:0007669"/>
    <property type="project" value="InterPro"/>
</dbReference>
<dbReference type="EMBL" id="POSP01000003">
    <property type="protein sequence ID" value="PND38367.1"/>
    <property type="molecule type" value="Genomic_DNA"/>
</dbReference>
<dbReference type="Gene3D" id="1.10.287.130">
    <property type="match status" value="1"/>
</dbReference>
<dbReference type="InterPro" id="IPR004358">
    <property type="entry name" value="Sig_transdc_His_kin-like_C"/>
</dbReference>
<dbReference type="InterPro" id="IPR005467">
    <property type="entry name" value="His_kinase_dom"/>
</dbReference>
<dbReference type="InterPro" id="IPR003661">
    <property type="entry name" value="HisK_dim/P_dom"/>
</dbReference>
<comment type="catalytic activity">
    <reaction evidence="1">
        <text>ATP + protein L-histidine = ADP + protein N-phospho-L-histidine.</text>
        <dbReference type="EC" id="2.7.13.3"/>
    </reaction>
</comment>
<evidence type="ECO:0000313" key="7">
    <source>
        <dbReference type="Proteomes" id="UP000235916"/>
    </source>
</evidence>
<dbReference type="InterPro" id="IPR019734">
    <property type="entry name" value="TPR_rpt"/>
</dbReference>
<dbReference type="EC" id="2.7.13.3" evidence="2"/>
<dbReference type="InterPro" id="IPR011990">
    <property type="entry name" value="TPR-like_helical_dom_sf"/>
</dbReference>
<dbReference type="Gene3D" id="1.25.40.10">
    <property type="entry name" value="Tetratricopeptide repeat domain"/>
    <property type="match status" value="1"/>
</dbReference>
<dbReference type="AlphaFoldDB" id="A0A2N8KY39"/>
<evidence type="ECO:0000313" key="6">
    <source>
        <dbReference type="EMBL" id="PND38367.1"/>
    </source>
</evidence>
<evidence type="ECO:0000256" key="3">
    <source>
        <dbReference type="ARBA" id="ARBA00022553"/>
    </source>
</evidence>
<evidence type="ECO:0000256" key="1">
    <source>
        <dbReference type="ARBA" id="ARBA00000085"/>
    </source>
</evidence>
<keyword evidence="3" id="KW-0597">Phosphoprotein</keyword>
<sequence length="921" mass="101040">MFPCRGSLAFTQEAGANEAADLEQVAVLAWGLRQQDSERALQLAHEVLAQVPLSDLADEVRNGIQARMRLVQAEVALLGMRLDEAQGLLDQAELDFSALQDLRGLCDLHWLRHYVAADRGQAECLRQGLETAIELAERVGDGERLLLLQLTLARSELFRDQMVANHTWDARLPRSTEGLSPACAAAVADYRGLQCGLSSEFAPAAQWLIEAYRWSVASGQLRRALSVASNLGYTYTSMSDYAQAVEWLQRGLSLARESGWPGSLSLALAQTGDAMRRIGQLSAARELLLECQALLAAHPHNRSAMLALKYLSEIELDLQENESALQHFQLLAERAQSVDSKDMHTDAALGQARALLRLRRLAEAREAALHAREVAQQQRERSTLVDILWTLAEIGQAEGQSPEAVLPWLQQALAQAERLPGYCTPPALLESAAAAHAARGDFSAAYQLSQRASEVRQQVFTEESGKQAAVLHVQHQVERARAEQEHLRQLAQAESARSQALQSLHTVLLHLGESGKEITAQLNVGRVLAVLQRHVEELLQSSRLSFFLLDERGEWLECALGCLDAATAGARIAVSDAQHECVRALRSRTELMIEGQRMVAPLQVADRVIGVMRVIGLQAQSFGEREQLVFRNLCAYAAVAMDNAKAYEKLGELQRQVAAQEKMASIGQLAAGVAHEINNPIGFVNSNLGTLARDVGSLLALVQAYREACGESASAEQRQRAQTLEQALDLAFLAEDLPQMIHESIDGLQRVKRIVQDLRSFSRVDASDWLYADLNEGIESTLNMLMHEIRYKAQVRKELSPLPAVYCLAAQINQVLMNLLVNAGHAIERDGLILIRSWVDGAWACVSVRDNGCGMAAEVMKRIFEPFFTTKPVGQGTGLGLSLSFSIIQKHKGRIDVDSAPGQGTCFTLRLPVQGPDSVVA</sequence>
<proteinExistence type="predicted"/>
<dbReference type="Gene3D" id="3.30.565.10">
    <property type="entry name" value="Histidine kinase-like ATPase, C-terminal domain"/>
    <property type="match status" value="1"/>
</dbReference>
<dbReference type="SMART" id="SM00387">
    <property type="entry name" value="HATPase_c"/>
    <property type="match status" value="1"/>
</dbReference>
<dbReference type="SUPFAM" id="SSF55874">
    <property type="entry name" value="ATPase domain of HSP90 chaperone/DNA topoisomerase II/histidine kinase"/>
    <property type="match status" value="1"/>
</dbReference>
<dbReference type="RefSeq" id="WP_102768286.1">
    <property type="nucleotide sequence ID" value="NZ_POSP01000003.1"/>
</dbReference>
<keyword evidence="7" id="KW-1185">Reference proteome</keyword>
<dbReference type="InterPro" id="IPR003018">
    <property type="entry name" value="GAF"/>
</dbReference>
<dbReference type="SUPFAM" id="SSF55781">
    <property type="entry name" value="GAF domain-like"/>
    <property type="match status" value="1"/>
</dbReference>
<dbReference type="PANTHER" id="PTHR43065">
    <property type="entry name" value="SENSOR HISTIDINE KINASE"/>
    <property type="match status" value="1"/>
</dbReference>
<feature type="repeat" description="TPR" evidence="4">
    <location>
        <begin position="225"/>
        <end position="258"/>
    </location>
</feature>
<dbReference type="InterPro" id="IPR036890">
    <property type="entry name" value="HATPase_C_sf"/>
</dbReference>
<dbReference type="PANTHER" id="PTHR43065:SF50">
    <property type="entry name" value="HISTIDINE KINASE"/>
    <property type="match status" value="1"/>
</dbReference>
<organism evidence="6 7">
    <name type="scientific">Kinneretia aquatilis</name>
    <dbReference type="NCBI Taxonomy" id="2070761"/>
    <lineage>
        <taxon>Bacteria</taxon>
        <taxon>Pseudomonadati</taxon>
        <taxon>Pseudomonadota</taxon>
        <taxon>Betaproteobacteria</taxon>
        <taxon>Burkholderiales</taxon>
        <taxon>Sphaerotilaceae</taxon>
        <taxon>Roseateles</taxon>
    </lineage>
</organism>
<dbReference type="InterPro" id="IPR029016">
    <property type="entry name" value="GAF-like_dom_sf"/>
</dbReference>
<protein>
    <recommendedName>
        <fullName evidence="2">histidine kinase</fullName>
        <ecNumber evidence="2">2.7.13.3</ecNumber>
    </recommendedName>
</protein>
<dbReference type="Gene3D" id="3.30.450.40">
    <property type="match status" value="1"/>
</dbReference>
<dbReference type="SMART" id="SM00028">
    <property type="entry name" value="TPR"/>
    <property type="match status" value="3"/>
</dbReference>
<feature type="domain" description="Histidine kinase" evidence="5">
    <location>
        <begin position="672"/>
        <end position="915"/>
    </location>
</feature>
<evidence type="ECO:0000256" key="2">
    <source>
        <dbReference type="ARBA" id="ARBA00012438"/>
    </source>
</evidence>
<dbReference type="Proteomes" id="UP000235916">
    <property type="component" value="Unassembled WGS sequence"/>
</dbReference>
<comment type="caution">
    <text evidence="6">The sequence shown here is derived from an EMBL/GenBank/DDBJ whole genome shotgun (WGS) entry which is preliminary data.</text>
</comment>
<name>A0A2N8KY39_9BURK</name>
<dbReference type="InterPro" id="IPR003594">
    <property type="entry name" value="HATPase_dom"/>
</dbReference>
<reference evidence="6 7" key="1">
    <citation type="submission" date="2018-01" db="EMBL/GenBank/DDBJ databases">
        <title>Draft genome sequence of Paucibacter aquatile CR182 isolated from freshwater of the Nakdong River.</title>
        <authorList>
            <person name="Choi A."/>
            <person name="Chung E.J."/>
        </authorList>
    </citation>
    <scope>NUCLEOTIDE SEQUENCE [LARGE SCALE GENOMIC DNA]</scope>
    <source>
        <strain evidence="6 7">CR182</strain>
    </source>
</reference>